<organism evidence="2 3">
    <name type="scientific">Ancylostoma caninum</name>
    <name type="common">Dog hookworm</name>
    <dbReference type="NCBI Taxonomy" id="29170"/>
    <lineage>
        <taxon>Eukaryota</taxon>
        <taxon>Metazoa</taxon>
        <taxon>Ecdysozoa</taxon>
        <taxon>Nematoda</taxon>
        <taxon>Chromadorea</taxon>
        <taxon>Rhabditida</taxon>
        <taxon>Rhabditina</taxon>
        <taxon>Rhabditomorpha</taxon>
        <taxon>Strongyloidea</taxon>
        <taxon>Ancylostomatidae</taxon>
        <taxon>Ancylostomatinae</taxon>
        <taxon>Ancylostoma</taxon>
    </lineage>
</organism>
<accession>A0A368H1U1</accession>
<feature type="compositionally biased region" description="Basic and acidic residues" evidence="1">
    <location>
        <begin position="75"/>
        <end position="89"/>
    </location>
</feature>
<dbReference type="EMBL" id="JOJR01000036">
    <property type="protein sequence ID" value="RCN49230.1"/>
    <property type="molecule type" value="Genomic_DNA"/>
</dbReference>
<feature type="region of interest" description="Disordered" evidence="1">
    <location>
        <begin position="27"/>
        <end position="89"/>
    </location>
</feature>
<protein>
    <submittedName>
        <fullName evidence="2">Uncharacterized protein</fullName>
    </submittedName>
</protein>
<reference evidence="2 3" key="1">
    <citation type="submission" date="2014-10" db="EMBL/GenBank/DDBJ databases">
        <title>Draft genome of the hookworm Ancylostoma caninum.</title>
        <authorList>
            <person name="Mitreva M."/>
        </authorList>
    </citation>
    <scope>NUCLEOTIDE SEQUENCE [LARGE SCALE GENOMIC DNA]</scope>
    <source>
        <strain evidence="2 3">Baltimore</strain>
    </source>
</reference>
<proteinExistence type="predicted"/>
<evidence type="ECO:0000313" key="3">
    <source>
        <dbReference type="Proteomes" id="UP000252519"/>
    </source>
</evidence>
<keyword evidence="3" id="KW-1185">Reference proteome</keyword>
<comment type="caution">
    <text evidence="2">The sequence shown here is derived from an EMBL/GenBank/DDBJ whole genome shotgun (WGS) entry which is preliminary data.</text>
</comment>
<dbReference type="AlphaFoldDB" id="A0A368H1U1"/>
<feature type="compositionally biased region" description="Polar residues" evidence="1">
    <location>
        <begin position="49"/>
        <end position="66"/>
    </location>
</feature>
<dbReference type="Proteomes" id="UP000252519">
    <property type="component" value="Unassembled WGS sequence"/>
</dbReference>
<evidence type="ECO:0000256" key="1">
    <source>
        <dbReference type="SAM" id="MobiDB-lite"/>
    </source>
</evidence>
<sequence>MKEIVAFYGNEPDGAWAMSYAKDLTQKRAKRISKSITSQEEKEAKERASSGNQGISSSVADLSNTDNHSRRNLSKRSEEDKTSESSLDK</sequence>
<feature type="compositionally biased region" description="Basic and acidic residues" evidence="1">
    <location>
        <begin position="39"/>
        <end position="48"/>
    </location>
</feature>
<gene>
    <name evidence="2" type="ORF">ANCCAN_04645</name>
</gene>
<name>A0A368H1U1_ANCCA</name>
<evidence type="ECO:0000313" key="2">
    <source>
        <dbReference type="EMBL" id="RCN49230.1"/>
    </source>
</evidence>